<proteinExistence type="inferred from homology"/>
<dbReference type="Pfam" id="PF03938">
    <property type="entry name" value="OmpH"/>
    <property type="match status" value="1"/>
</dbReference>
<keyword evidence="2" id="KW-0732">Signal</keyword>
<evidence type="ECO:0000256" key="2">
    <source>
        <dbReference type="ARBA" id="ARBA00022729"/>
    </source>
</evidence>
<dbReference type="SMART" id="SM00935">
    <property type="entry name" value="OmpH"/>
    <property type="match status" value="1"/>
</dbReference>
<sequence>MKQVNPSVFWPVVGVLVVWLAALTWSSVGSAPTAAERAAVTGGPVVAFVHGDSLQRGMAFVQTMQANLQMQMEAREKQLQEDALPLQEEAQELLSYANSGQASDDELEIAQRRVLELEEGLRTLQRAAEQDMFVAEQNMQAVMAEALRRHLEEHAREEGIDFVLNWGLSGEGVLYGIEPWDITADVLARINAAHPDPVQARREAAQNTSEE</sequence>
<dbReference type="EMBL" id="FQ032823">
    <property type="protein sequence ID" value="CBL87443.1"/>
    <property type="molecule type" value="Genomic_DNA"/>
</dbReference>
<protein>
    <submittedName>
        <fullName evidence="3">Outer membrane protein, OMPH family</fullName>
    </submittedName>
</protein>
<dbReference type="AlphaFoldDB" id="F4MMT0"/>
<dbReference type="SUPFAM" id="SSF111384">
    <property type="entry name" value="OmpH-like"/>
    <property type="match status" value="1"/>
</dbReference>
<dbReference type="GO" id="GO:0050821">
    <property type="term" value="P:protein stabilization"/>
    <property type="evidence" value="ECO:0007669"/>
    <property type="project" value="TreeGrafter"/>
</dbReference>
<organism evidence="3">
    <name type="scientific">uncultured Flavobacteriia bacterium</name>
    <dbReference type="NCBI Taxonomy" id="212695"/>
    <lineage>
        <taxon>Bacteria</taxon>
        <taxon>Pseudomonadati</taxon>
        <taxon>Bacteroidota</taxon>
        <taxon>Flavobacteriia</taxon>
        <taxon>environmental samples</taxon>
    </lineage>
</organism>
<dbReference type="InterPro" id="IPR005632">
    <property type="entry name" value="Chaperone_Skp"/>
</dbReference>
<gene>
    <name evidence="3" type="ORF">S18_848_0030</name>
</gene>
<evidence type="ECO:0000313" key="3">
    <source>
        <dbReference type="EMBL" id="CBL87443.1"/>
    </source>
</evidence>
<accession>F4MMT0</accession>
<dbReference type="GO" id="GO:0005829">
    <property type="term" value="C:cytosol"/>
    <property type="evidence" value="ECO:0007669"/>
    <property type="project" value="TreeGrafter"/>
</dbReference>
<reference evidence="3" key="1">
    <citation type="submission" date="2010-05" db="EMBL/GenBank/DDBJ databases">
        <authorList>
            <person name="Genoscope - CEA"/>
        </authorList>
    </citation>
    <scope>NUCLEOTIDE SEQUENCE</scope>
</reference>
<evidence type="ECO:0000256" key="1">
    <source>
        <dbReference type="ARBA" id="ARBA00009091"/>
    </source>
</evidence>
<reference evidence="3" key="2">
    <citation type="journal article" date="2012" name="Environ. Microbiol.">
        <title>Genomic content of uncultured Bacteroidetes from contrasting oceanic provinces in the North Atlantic Ocean.</title>
        <authorList>
            <person name="Gomez-Pereira P.R."/>
            <person name="Schuler M."/>
            <person name="Fuchs B.M."/>
            <person name="Bennke C."/>
            <person name="Teeling H."/>
            <person name="Waldmann J."/>
            <person name="Richter M."/>
            <person name="Barbe V."/>
            <person name="Bataille E."/>
            <person name="Glockner F.O."/>
            <person name="Amann R."/>
        </authorList>
    </citation>
    <scope>NUCLEOTIDE SEQUENCE</scope>
</reference>
<dbReference type="InterPro" id="IPR024930">
    <property type="entry name" value="Skp_dom_sf"/>
</dbReference>
<dbReference type="GO" id="GO:0051082">
    <property type="term" value="F:unfolded protein binding"/>
    <property type="evidence" value="ECO:0007669"/>
    <property type="project" value="InterPro"/>
</dbReference>
<dbReference type="Gene3D" id="3.30.910.20">
    <property type="entry name" value="Skp domain"/>
    <property type="match status" value="1"/>
</dbReference>
<dbReference type="PANTHER" id="PTHR35089:SF1">
    <property type="entry name" value="CHAPERONE PROTEIN SKP"/>
    <property type="match status" value="1"/>
</dbReference>
<comment type="similarity">
    <text evidence="1">Belongs to the Skp family.</text>
</comment>
<name>F4MMT0_9BACT</name>
<dbReference type="PANTHER" id="PTHR35089">
    <property type="entry name" value="CHAPERONE PROTEIN SKP"/>
    <property type="match status" value="1"/>
</dbReference>